<reference evidence="2" key="1">
    <citation type="journal article" date="2019" name="Environ. Microbiol.">
        <title>Fungal ecological strategies reflected in gene transcription - a case study of two litter decomposers.</title>
        <authorList>
            <person name="Barbi F."/>
            <person name="Kohler A."/>
            <person name="Barry K."/>
            <person name="Baskaran P."/>
            <person name="Daum C."/>
            <person name="Fauchery L."/>
            <person name="Ihrmark K."/>
            <person name="Kuo A."/>
            <person name="LaButti K."/>
            <person name="Lipzen A."/>
            <person name="Morin E."/>
            <person name="Grigoriev I.V."/>
            <person name="Henrissat B."/>
            <person name="Lindahl B."/>
            <person name="Martin F."/>
        </authorList>
    </citation>
    <scope>NUCLEOTIDE SEQUENCE</scope>
    <source>
        <strain evidence="2">JB14</strain>
    </source>
</reference>
<evidence type="ECO:0000256" key="1">
    <source>
        <dbReference type="SAM" id="Phobius"/>
    </source>
</evidence>
<evidence type="ECO:0000313" key="3">
    <source>
        <dbReference type="Proteomes" id="UP000799118"/>
    </source>
</evidence>
<protein>
    <submittedName>
        <fullName evidence="2">Uncharacterized protein</fullName>
    </submittedName>
</protein>
<keyword evidence="1" id="KW-1133">Transmembrane helix</keyword>
<feature type="transmembrane region" description="Helical" evidence="1">
    <location>
        <begin position="66"/>
        <end position="87"/>
    </location>
</feature>
<gene>
    <name evidence="2" type="ORF">BT96DRAFT_593736</name>
</gene>
<keyword evidence="1" id="KW-0812">Transmembrane</keyword>
<keyword evidence="1" id="KW-0472">Membrane</keyword>
<dbReference type="Proteomes" id="UP000799118">
    <property type="component" value="Unassembled WGS sequence"/>
</dbReference>
<proteinExistence type="predicted"/>
<organism evidence="2 3">
    <name type="scientific">Gymnopus androsaceus JB14</name>
    <dbReference type="NCBI Taxonomy" id="1447944"/>
    <lineage>
        <taxon>Eukaryota</taxon>
        <taxon>Fungi</taxon>
        <taxon>Dikarya</taxon>
        <taxon>Basidiomycota</taxon>
        <taxon>Agaricomycotina</taxon>
        <taxon>Agaricomycetes</taxon>
        <taxon>Agaricomycetidae</taxon>
        <taxon>Agaricales</taxon>
        <taxon>Marasmiineae</taxon>
        <taxon>Omphalotaceae</taxon>
        <taxon>Gymnopus</taxon>
    </lineage>
</organism>
<feature type="transmembrane region" description="Helical" evidence="1">
    <location>
        <begin position="39"/>
        <end position="60"/>
    </location>
</feature>
<keyword evidence="3" id="KW-1185">Reference proteome</keyword>
<evidence type="ECO:0000313" key="2">
    <source>
        <dbReference type="EMBL" id="KAE9401754.1"/>
    </source>
</evidence>
<sequence length="92" mass="10750">MTPKSLNSYERRRKSFKLSSLLPRVSEDRVKQTTRSSRLVVSSTQGFFPLNVRFYISIYLCDNCSVTLDFLVVLRCCFLFFIARLVYHLSAL</sequence>
<dbReference type="EMBL" id="ML769442">
    <property type="protein sequence ID" value="KAE9401754.1"/>
    <property type="molecule type" value="Genomic_DNA"/>
</dbReference>
<accession>A0A6A4HYC1</accession>
<dbReference type="AlphaFoldDB" id="A0A6A4HYC1"/>
<name>A0A6A4HYC1_9AGAR</name>